<evidence type="ECO:0000256" key="6">
    <source>
        <dbReference type="ARBA" id="ARBA00023125"/>
    </source>
</evidence>
<evidence type="ECO:0000256" key="3">
    <source>
        <dbReference type="ARBA" id="ARBA00017411"/>
    </source>
</evidence>
<keyword evidence="4" id="KW-0158">Chromosome</keyword>
<keyword evidence="7" id="KW-0539">Nucleus</keyword>
<proteinExistence type="predicted"/>
<sequence length="349" mass="40209">MSKYHPIHDPALFGLNPLFSTALKLFAKTVLDLTPLPNQPDLYLLNQCHVIRYAEVCGVIVSVEQTYNIIIYTVDDATATLQCCQWKNQGKIINPLPLGTTVYVRGRINDFRDARQINIQRIDVIDHNRQLMHDIWTAHLLETSYAAAPMIPKEIVDDSKDIKKELKQHMDENWMDFIASSQQQPEIVKDEKYFKLQMLEFLRSTSSEGPFSKTKPRGHKPLHSLAREVVIHHRKQPPSSQKISLLFKDTIEALLKEGWIVESPNGTDMFLLVDDIQLEACIINIIKDGIEALPSRYQNGGIMLDYIIIKIQQHEPYTKLPRERIVSCIDSMVTRSILYNTRAREYKPC</sequence>
<dbReference type="Gene3D" id="2.40.50.140">
    <property type="entry name" value="Nucleic acid-binding proteins"/>
    <property type="match status" value="1"/>
</dbReference>
<reference evidence="10" key="1">
    <citation type="journal article" date="2014" name="Genome Announc.">
        <title>De novo whole-genome sequence and genome annotation of Lichtheimia ramosa.</title>
        <authorList>
            <person name="Linde J."/>
            <person name="Schwartze V."/>
            <person name="Binder U."/>
            <person name="Lass-Florl C."/>
            <person name="Voigt K."/>
            <person name="Horn F."/>
        </authorList>
    </citation>
    <scope>NUCLEOTIDE SEQUENCE</scope>
    <source>
        <strain evidence="10">JMRC FSU:6197</strain>
    </source>
</reference>
<dbReference type="InterPro" id="IPR012340">
    <property type="entry name" value="NA-bd_OB-fold"/>
</dbReference>
<accession>A0A077WKC7</accession>
<keyword evidence="6" id="KW-0238">DNA-binding</keyword>
<evidence type="ECO:0000256" key="8">
    <source>
        <dbReference type="ARBA" id="ARBA00030039"/>
    </source>
</evidence>
<evidence type="ECO:0000256" key="7">
    <source>
        <dbReference type="ARBA" id="ARBA00023242"/>
    </source>
</evidence>
<evidence type="ECO:0000313" key="10">
    <source>
        <dbReference type="EMBL" id="CDS07573.1"/>
    </source>
</evidence>
<dbReference type="PANTHER" id="PTHR13989">
    <property type="entry name" value="REPLICATION PROTEIN A-RELATED"/>
    <property type="match status" value="1"/>
</dbReference>
<evidence type="ECO:0000259" key="9">
    <source>
        <dbReference type="Pfam" id="PF01336"/>
    </source>
</evidence>
<name>A0A077WKC7_9FUNG</name>
<evidence type="ECO:0000256" key="4">
    <source>
        <dbReference type="ARBA" id="ARBA00022454"/>
    </source>
</evidence>
<organism evidence="10">
    <name type="scientific">Lichtheimia ramosa</name>
    <dbReference type="NCBI Taxonomy" id="688394"/>
    <lineage>
        <taxon>Eukaryota</taxon>
        <taxon>Fungi</taxon>
        <taxon>Fungi incertae sedis</taxon>
        <taxon>Mucoromycota</taxon>
        <taxon>Mucoromycotina</taxon>
        <taxon>Mucoromycetes</taxon>
        <taxon>Mucorales</taxon>
        <taxon>Lichtheimiaceae</taxon>
        <taxon>Lichtheimia</taxon>
    </lineage>
</organism>
<dbReference type="InterPro" id="IPR004365">
    <property type="entry name" value="NA-bd_OB_tRNA"/>
</dbReference>
<dbReference type="AlphaFoldDB" id="A0A077WKC7"/>
<dbReference type="GO" id="GO:0005634">
    <property type="term" value="C:nucleus"/>
    <property type="evidence" value="ECO:0007669"/>
    <property type="project" value="UniProtKB-SubCell"/>
</dbReference>
<dbReference type="GO" id="GO:0003677">
    <property type="term" value="F:DNA binding"/>
    <property type="evidence" value="ECO:0007669"/>
    <property type="project" value="UniProtKB-KW"/>
</dbReference>
<dbReference type="PANTHER" id="PTHR13989:SF33">
    <property type="entry name" value="CST COMPLEX SUBUNIT STN1"/>
    <property type="match status" value="1"/>
</dbReference>
<evidence type="ECO:0000256" key="5">
    <source>
        <dbReference type="ARBA" id="ARBA00022895"/>
    </source>
</evidence>
<evidence type="ECO:0000256" key="2">
    <source>
        <dbReference type="ARBA" id="ARBA00004574"/>
    </source>
</evidence>
<dbReference type="OrthoDB" id="77828at2759"/>
<dbReference type="GO" id="GO:0000781">
    <property type="term" value="C:chromosome, telomeric region"/>
    <property type="evidence" value="ECO:0007669"/>
    <property type="project" value="UniProtKB-SubCell"/>
</dbReference>
<evidence type="ECO:0000256" key="1">
    <source>
        <dbReference type="ARBA" id="ARBA00004123"/>
    </source>
</evidence>
<protein>
    <recommendedName>
        <fullName evidence="3">CST complex subunit STN1</fullName>
    </recommendedName>
    <alternativeName>
        <fullName evidence="8">Suppressor of cdc thirteen homolog</fullName>
    </alternativeName>
</protein>
<keyword evidence="5" id="KW-0779">Telomere</keyword>
<dbReference type="Pfam" id="PF01336">
    <property type="entry name" value="tRNA_anti-codon"/>
    <property type="match status" value="1"/>
</dbReference>
<dbReference type="SUPFAM" id="SSF50249">
    <property type="entry name" value="Nucleic acid-binding proteins"/>
    <property type="match status" value="1"/>
</dbReference>
<gene>
    <name evidence="10" type="ORF">LRAMOSA01522</name>
</gene>
<dbReference type="InterPro" id="IPR040260">
    <property type="entry name" value="RFA2-like"/>
</dbReference>
<comment type="subcellular location">
    <subcellularLocation>
        <location evidence="2">Chromosome</location>
        <location evidence="2">Telomere</location>
    </subcellularLocation>
    <subcellularLocation>
        <location evidence="1">Nucleus</location>
    </subcellularLocation>
</comment>
<feature type="domain" description="OB" evidence="9">
    <location>
        <begin position="56"/>
        <end position="125"/>
    </location>
</feature>
<dbReference type="EMBL" id="LK023324">
    <property type="protein sequence ID" value="CDS07573.1"/>
    <property type="molecule type" value="Genomic_DNA"/>
</dbReference>